<dbReference type="SUPFAM" id="SSF52540">
    <property type="entry name" value="P-loop containing nucleoside triphosphate hydrolases"/>
    <property type="match status" value="1"/>
</dbReference>
<sequence>MREFNKAERERMQRVENKEESDEEDEELEGGLRVPGRIWSKLFKYQQTGVSWLWELHGQQAGGIVGDEMGLGKTIEMIAFLAALRHSRLKDKNFSYQGLGPTIIVCPTTVMYQWVKEFHTWWPLFRVAILHSSGSYTCSEAELVRSIVKDRGVLITSFNTFVIHQALLIKYNWHYVVLDEGHKIRNPDAQVTVAVKQFRTYHRIILSGSPIQNNLKELWSLFDFVFPGKLGTLPDFMAHFSVPIVQGGYSNASEVQVMTAYKCACVLRDTINPYLLRRMKADVKIDLPNKNEQVLFCRLTDEQRQVYMEYLQSRECQAILSGKFQVNNSTLKLW</sequence>
<dbReference type="GO" id="GO:0006283">
    <property type="term" value="P:transcription-coupled nucleotide-excision repair"/>
    <property type="evidence" value="ECO:0007669"/>
    <property type="project" value="TreeGrafter"/>
</dbReference>
<dbReference type="GO" id="GO:0008094">
    <property type="term" value="F:ATP-dependent activity, acting on DNA"/>
    <property type="evidence" value="ECO:0007669"/>
    <property type="project" value="TreeGrafter"/>
</dbReference>
<dbReference type="PROSITE" id="PS51192">
    <property type="entry name" value="HELICASE_ATP_BIND_1"/>
    <property type="match status" value="1"/>
</dbReference>
<feature type="compositionally biased region" description="Acidic residues" evidence="1">
    <location>
        <begin position="19"/>
        <end position="29"/>
    </location>
</feature>
<dbReference type="PANTHER" id="PTHR45629">
    <property type="entry name" value="SNF2/RAD54 FAMILY MEMBER"/>
    <property type="match status" value="1"/>
</dbReference>
<evidence type="ECO:0000313" key="4">
    <source>
        <dbReference type="Proteomes" id="UP000242188"/>
    </source>
</evidence>
<dbReference type="CDD" id="cd18000">
    <property type="entry name" value="DEXHc_ERCC6"/>
    <property type="match status" value="1"/>
</dbReference>
<feature type="domain" description="Helicase ATP-binding" evidence="2">
    <location>
        <begin position="54"/>
        <end position="228"/>
    </location>
</feature>
<dbReference type="Proteomes" id="UP000242188">
    <property type="component" value="Unassembled WGS sequence"/>
</dbReference>
<dbReference type="GO" id="GO:0005524">
    <property type="term" value="F:ATP binding"/>
    <property type="evidence" value="ECO:0007669"/>
    <property type="project" value="InterPro"/>
</dbReference>
<dbReference type="InterPro" id="IPR000330">
    <property type="entry name" value="SNF2_N"/>
</dbReference>
<dbReference type="InterPro" id="IPR027417">
    <property type="entry name" value="P-loop_NTPase"/>
</dbReference>
<accession>A0A210PDJ7</accession>
<keyword evidence="4" id="KW-1185">Reference proteome</keyword>
<dbReference type="SMART" id="SM00487">
    <property type="entry name" value="DEXDc"/>
    <property type="match status" value="1"/>
</dbReference>
<evidence type="ECO:0000259" key="2">
    <source>
        <dbReference type="PROSITE" id="PS51192"/>
    </source>
</evidence>
<proteinExistence type="predicted"/>
<dbReference type="InterPro" id="IPR038718">
    <property type="entry name" value="SNF2-like_sf"/>
</dbReference>
<protein>
    <submittedName>
        <fullName evidence="3">DNA excision repair protein ERCC-6</fullName>
    </submittedName>
</protein>
<organism evidence="3 4">
    <name type="scientific">Mizuhopecten yessoensis</name>
    <name type="common">Japanese scallop</name>
    <name type="synonym">Patinopecten yessoensis</name>
    <dbReference type="NCBI Taxonomy" id="6573"/>
    <lineage>
        <taxon>Eukaryota</taxon>
        <taxon>Metazoa</taxon>
        <taxon>Spiralia</taxon>
        <taxon>Lophotrochozoa</taxon>
        <taxon>Mollusca</taxon>
        <taxon>Bivalvia</taxon>
        <taxon>Autobranchia</taxon>
        <taxon>Pteriomorphia</taxon>
        <taxon>Pectinida</taxon>
        <taxon>Pectinoidea</taxon>
        <taxon>Pectinidae</taxon>
        <taxon>Mizuhopecten</taxon>
    </lineage>
</organism>
<evidence type="ECO:0000256" key="1">
    <source>
        <dbReference type="SAM" id="MobiDB-lite"/>
    </source>
</evidence>
<name>A0A210PDJ7_MIZYE</name>
<dbReference type="Gene3D" id="3.40.50.10810">
    <property type="entry name" value="Tandem AAA-ATPase domain"/>
    <property type="match status" value="1"/>
</dbReference>
<comment type="caution">
    <text evidence="3">The sequence shown here is derived from an EMBL/GenBank/DDBJ whole genome shotgun (WGS) entry which is preliminary data.</text>
</comment>
<dbReference type="Pfam" id="PF00176">
    <property type="entry name" value="SNF2-rel_dom"/>
    <property type="match status" value="1"/>
</dbReference>
<reference evidence="3 4" key="1">
    <citation type="journal article" date="2017" name="Nat. Ecol. Evol.">
        <title>Scallop genome provides insights into evolution of bilaterian karyotype and development.</title>
        <authorList>
            <person name="Wang S."/>
            <person name="Zhang J."/>
            <person name="Jiao W."/>
            <person name="Li J."/>
            <person name="Xun X."/>
            <person name="Sun Y."/>
            <person name="Guo X."/>
            <person name="Huan P."/>
            <person name="Dong B."/>
            <person name="Zhang L."/>
            <person name="Hu X."/>
            <person name="Sun X."/>
            <person name="Wang J."/>
            <person name="Zhao C."/>
            <person name="Wang Y."/>
            <person name="Wang D."/>
            <person name="Huang X."/>
            <person name="Wang R."/>
            <person name="Lv J."/>
            <person name="Li Y."/>
            <person name="Zhang Z."/>
            <person name="Liu B."/>
            <person name="Lu W."/>
            <person name="Hui Y."/>
            <person name="Liang J."/>
            <person name="Zhou Z."/>
            <person name="Hou R."/>
            <person name="Li X."/>
            <person name="Liu Y."/>
            <person name="Li H."/>
            <person name="Ning X."/>
            <person name="Lin Y."/>
            <person name="Zhao L."/>
            <person name="Xing Q."/>
            <person name="Dou J."/>
            <person name="Li Y."/>
            <person name="Mao J."/>
            <person name="Guo H."/>
            <person name="Dou H."/>
            <person name="Li T."/>
            <person name="Mu C."/>
            <person name="Jiang W."/>
            <person name="Fu Q."/>
            <person name="Fu X."/>
            <person name="Miao Y."/>
            <person name="Liu J."/>
            <person name="Yu Q."/>
            <person name="Li R."/>
            <person name="Liao H."/>
            <person name="Li X."/>
            <person name="Kong Y."/>
            <person name="Jiang Z."/>
            <person name="Chourrout D."/>
            <person name="Li R."/>
            <person name="Bao Z."/>
        </authorList>
    </citation>
    <scope>NUCLEOTIDE SEQUENCE [LARGE SCALE GENOMIC DNA]</scope>
    <source>
        <strain evidence="3 4">PY_sf001</strain>
    </source>
</reference>
<evidence type="ECO:0000313" key="3">
    <source>
        <dbReference type="EMBL" id="OWF34569.1"/>
    </source>
</evidence>
<dbReference type="GO" id="GO:0005634">
    <property type="term" value="C:nucleus"/>
    <property type="evidence" value="ECO:0007669"/>
    <property type="project" value="TreeGrafter"/>
</dbReference>
<dbReference type="FunFam" id="3.40.50.10810:FF:000042">
    <property type="entry name" value="SNF2 family helicase-like protein"/>
    <property type="match status" value="1"/>
</dbReference>
<dbReference type="PANTHER" id="PTHR45629:SF7">
    <property type="entry name" value="DNA EXCISION REPAIR PROTEIN ERCC-6-RELATED"/>
    <property type="match status" value="1"/>
</dbReference>
<dbReference type="EMBL" id="NEDP02081663">
    <property type="protein sequence ID" value="OWF34569.1"/>
    <property type="molecule type" value="Genomic_DNA"/>
</dbReference>
<dbReference type="OrthoDB" id="413460at2759"/>
<feature type="compositionally biased region" description="Basic and acidic residues" evidence="1">
    <location>
        <begin position="1"/>
        <end position="18"/>
    </location>
</feature>
<dbReference type="InterPro" id="IPR050496">
    <property type="entry name" value="SNF2_RAD54_helicase_repair"/>
</dbReference>
<feature type="region of interest" description="Disordered" evidence="1">
    <location>
        <begin position="1"/>
        <end position="29"/>
    </location>
</feature>
<dbReference type="InterPro" id="IPR014001">
    <property type="entry name" value="Helicase_ATP-bd"/>
</dbReference>
<dbReference type="AlphaFoldDB" id="A0A210PDJ7"/>
<gene>
    <name evidence="3" type="ORF">KP79_PYT24829</name>
</gene>
<dbReference type="STRING" id="6573.A0A210PDJ7"/>